<dbReference type="SUPFAM" id="SSF52402">
    <property type="entry name" value="Adenine nucleotide alpha hydrolases-like"/>
    <property type="match status" value="2"/>
</dbReference>
<sequence>MYLSLTQVKLLRMKTIVLATDFSPNANKVAHFAMQLALTQQATLILMHAFHFWPTNPAETGADFPLSAKAMHNDSQKTLNHLAHTLNEQYGTEVNIRCITKEGYPIPAIREVAEEEKADLVIMSTTGTAPQSAQLMGSVATSMVAETNVPLLLVPPSVRYTDVKNVVLGVDLDTPPNAVALDTALRFARQFGCVVNLLCIHPHPAEAHIRTKAEHIRELMVSVPHTMTILSGEEIYDTLLTFAHENKADLIMMLPQAHSWFRRLFVEGETERFARLTDIPLLAIV</sequence>
<dbReference type="InterPro" id="IPR014729">
    <property type="entry name" value="Rossmann-like_a/b/a_fold"/>
</dbReference>
<evidence type="ECO:0000313" key="4">
    <source>
        <dbReference type="Proteomes" id="UP000002028"/>
    </source>
</evidence>
<keyword evidence="4" id="KW-1185">Reference proteome</keyword>
<gene>
    <name evidence="3" type="ordered locus">Slin_3574</name>
</gene>
<dbReference type="STRING" id="504472.Slin_3574"/>
<dbReference type="InterPro" id="IPR006015">
    <property type="entry name" value="Universal_stress_UspA"/>
</dbReference>
<dbReference type="HOGENOM" id="CLU_049301_2_4_10"/>
<dbReference type="eggNOG" id="COG0589">
    <property type="taxonomic scope" value="Bacteria"/>
</dbReference>
<evidence type="ECO:0000256" key="1">
    <source>
        <dbReference type="ARBA" id="ARBA00008791"/>
    </source>
</evidence>
<dbReference type="Gene3D" id="3.40.50.620">
    <property type="entry name" value="HUPs"/>
    <property type="match status" value="2"/>
</dbReference>
<evidence type="ECO:0000313" key="3">
    <source>
        <dbReference type="EMBL" id="ADB39581.1"/>
    </source>
</evidence>
<dbReference type="Proteomes" id="UP000002028">
    <property type="component" value="Chromosome"/>
</dbReference>
<feature type="domain" description="UspA" evidence="2">
    <location>
        <begin position="164"/>
        <end position="283"/>
    </location>
</feature>
<dbReference type="PRINTS" id="PR01438">
    <property type="entry name" value="UNVRSLSTRESS"/>
</dbReference>
<protein>
    <submittedName>
        <fullName evidence="3">UspA domain protein</fullName>
    </submittedName>
</protein>
<dbReference type="PANTHER" id="PTHR46268">
    <property type="entry name" value="STRESS RESPONSE PROTEIN NHAX"/>
    <property type="match status" value="1"/>
</dbReference>
<dbReference type="AlphaFoldDB" id="D2QQE8"/>
<comment type="similarity">
    <text evidence="1">Belongs to the universal stress protein A family.</text>
</comment>
<dbReference type="Pfam" id="PF00582">
    <property type="entry name" value="Usp"/>
    <property type="match status" value="2"/>
</dbReference>
<name>D2QQE8_SPILD</name>
<dbReference type="CDD" id="cd00293">
    <property type="entry name" value="USP-like"/>
    <property type="match status" value="2"/>
</dbReference>
<dbReference type="KEGG" id="sli:Slin_3574"/>
<dbReference type="EMBL" id="CP001769">
    <property type="protein sequence ID" value="ADB39581.1"/>
    <property type="molecule type" value="Genomic_DNA"/>
</dbReference>
<evidence type="ECO:0000259" key="2">
    <source>
        <dbReference type="Pfam" id="PF00582"/>
    </source>
</evidence>
<reference evidence="3 4" key="1">
    <citation type="journal article" date="2010" name="Stand. Genomic Sci.">
        <title>Complete genome sequence of Spirosoma linguale type strain (1).</title>
        <authorList>
            <person name="Lail K."/>
            <person name="Sikorski J."/>
            <person name="Saunders E."/>
            <person name="Lapidus A."/>
            <person name="Glavina Del Rio T."/>
            <person name="Copeland A."/>
            <person name="Tice H."/>
            <person name="Cheng J.-F."/>
            <person name="Lucas S."/>
            <person name="Nolan M."/>
            <person name="Bruce D."/>
            <person name="Goodwin L."/>
            <person name="Pitluck S."/>
            <person name="Ivanova N."/>
            <person name="Mavromatis K."/>
            <person name="Ovchinnikova G."/>
            <person name="Pati A."/>
            <person name="Chen A."/>
            <person name="Palaniappan K."/>
            <person name="Land M."/>
            <person name="Hauser L."/>
            <person name="Chang Y.-J."/>
            <person name="Jeffries C.D."/>
            <person name="Chain P."/>
            <person name="Brettin T."/>
            <person name="Detter J.C."/>
            <person name="Schuetze A."/>
            <person name="Rohde M."/>
            <person name="Tindall B.J."/>
            <person name="Goeker M."/>
            <person name="Bristow J."/>
            <person name="Eisen J.A."/>
            <person name="Markowitz V."/>
            <person name="Hugenholtz P."/>
            <person name="Kyrpides N.C."/>
            <person name="Klenk H.-P."/>
            <person name="Chen F."/>
        </authorList>
    </citation>
    <scope>NUCLEOTIDE SEQUENCE [LARGE SCALE GENOMIC DNA]</scope>
    <source>
        <strain evidence="4">ATCC 33905 / DSM 74 / LMG 10896 / Claus 1</strain>
    </source>
</reference>
<feature type="domain" description="UspA" evidence="2">
    <location>
        <begin position="13"/>
        <end position="155"/>
    </location>
</feature>
<dbReference type="InterPro" id="IPR006016">
    <property type="entry name" value="UspA"/>
</dbReference>
<organism evidence="3 4">
    <name type="scientific">Spirosoma linguale (strain ATCC 33905 / DSM 74 / LMG 10896 / Claus 1)</name>
    <dbReference type="NCBI Taxonomy" id="504472"/>
    <lineage>
        <taxon>Bacteria</taxon>
        <taxon>Pseudomonadati</taxon>
        <taxon>Bacteroidota</taxon>
        <taxon>Cytophagia</taxon>
        <taxon>Cytophagales</taxon>
        <taxon>Cytophagaceae</taxon>
        <taxon>Spirosoma</taxon>
    </lineage>
</organism>
<proteinExistence type="inferred from homology"/>
<dbReference type="PANTHER" id="PTHR46268:SF6">
    <property type="entry name" value="UNIVERSAL STRESS PROTEIN UP12"/>
    <property type="match status" value="1"/>
</dbReference>
<accession>D2QQE8</accession>